<evidence type="ECO:0000313" key="1">
    <source>
        <dbReference type="EMBL" id="SFA76885.1"/>
    </source>
</evidence>
<dbReference type="InterPro" id="IPR054197">
    <property type="entry name" value="DUF6902"/>
</dbReference>
<dbReference type="Pfam" id="PF21843">
    <property type="entry name" value="DUF6902"/>
    <property type="match status" value="1"/>
</dbReference>
<sequence>MTNILAFRPLKSRPDLTERCAALTTCFAAHRRSESDVFWLKENAELLNIMESGGLRPGTVALAPLGHLYETILERIAFFPQYYRFFLSICLDLEDLGMTGEAGLRMSEWIAAQGLPEGELSDLQRLEAQRLLARRGVDAMPHDPGLADRVRRFIRRPHFFAVPNKKAAYELTHAVFYLSEYGRRDPLIDAETAQSLHFAGILALLDQNVDLLAEICIAMRFAALDVPDYWESWIARSVQSYELRTGPEATVNDDYHSYFMVNWLQAVRGAGAFDGDYSPDRMSFFRMPTEGSALRGLSRSLLSFDGVRRGDWKSMQAEVEKNLEISALNVLNATEESTPFFDAFFECFARTASV</sequence>
<organism evidence="1 2">
    <name type="scientific">Poseidonocella pacifica</name>
    <dbReference type="NCBI Taxonomy" id="871651"/>
    <lineage>
        <taxon>Bacteria</taxon>
        <taxon>Pseudomonadati</taxon>
        <taxon>Pseudomonadota</taxon>
        <taxon>Alphaproteobacteria</taxon>
        <taxon>Rhodobacterales</taxon>
        <taxon>Roseobacteraceae</taxon>
        <taxon>Poseidonocella</taxon>
    </lineage>
</organism>
<dbReference type="EMBL" id="FOJU01000001">
    <property type="protein sequence ID" value="SFA76885.1"/>
    <property type="molecule type" value="Genomic_DNA"/>
</dbReference>
<protein>
    <submittedName>
        <fullName evidence="1">Uncharacterized protein</fullName>
    </submittedName>
</protein>
<dbReference type="AlphaFoldDB" id="A0A1I0VKF0"/>
<reference evidence="1 2" key="1">
    <citation type="submission" date="2016-10" db="EMBL/GenBank/DDBJ databases">
        <authorList>
            <person name="de Groot N.N."/>
        </authorList>
    </citation>
    <scope>NUCLEOTIDE SEQUENCE [LARGE SCALE GENOMIC DNA]</scope>
    <source>
        <strain evidence="1 2">DSM 29316</strain>
    </source>
</reference>
<name>A0A1I0VKF0_9RHOB</name>
<keyword evidence="2" id="KW-1185">Reference proteome</keyword>
<accession>A0A1I0VKF0</accession>
<dbReference type="RefSeq" id="WP_092060651.1">
    <property type="nucleotide sequence ID" value="NZ_FOJU01000001.1"/>
</dbReference>
<gene>
    <name evidence="1" type="ORF">SAMN05421688_0730</name>
</gene>
<dbReference type="OrthoDB" id="7810029at2"/>
<proteinExistence type="predicted"/>
<dbReference type="STRING" id="871651.SAMN05421688_0730"/>
<evidence type="ECO:0000313" key="2">
    <source>
        <dbReference type="Proteomes" id="UP000198796"/>
    </source>
</evidence>
<dbReference type="Proteomes" id="UP000198796">
    <property type="component" value="Unassembled WGS sequence"/>
</dbReference>